<evidence type="ECO:0000313" key="3">
    <source>
        <dbReference type="Proteomes" id="UP001482620"/>
    </source>
</evidence>
<sequence length="139" mass="16391">MGWPKLIQEREQSMTQPVTKKKKNRHTQSQSPTPTLMHTHKLTRTQRKDKQQWTSYTQSHSPCILHTPRFRRWQPPGETSPRTQEAVPFPPFPNHSLKYYFIKTIFYLILHCEWLSKGMLIIAYVGSKTNLTSLPDSSR</sequence>
<protein>
    <submittedName>
        <fullName evidence="2">Uncharacterized protein</fullName>
    </submittedName>
</protein>
<feature type="compositionally biased region" description="Polar residues" evidence="1">
    <location>
        <begin position="27"/>
        <end position="36"/>
    </location>
</feature>
<keyword evidence="3" id="KW-1185">Reference proteome</keyword>
<comment type="caution">
    <text evidence="2">The sequence shown here is derived from an EMBL/GenBank/DDBJ whole genome shotgun (WGS) entry which is preliminary data.</text>
</comment>
<evidence type="ECO:0000256" key="1">
    <source>
        <dbReference type="SAM" id="MobiDB-lite"/>
    </source>
</evidence>
<evidence type="ECO:0000313" key="2">
    <source>
        <dbReference type="EMBL" id="MEQ2230948.1"/>
    </source>
</evidence>
<dbReference type="EMBL" id="JAHRIQ010029372">
    <property type="protein sequence ID" value="MEQ2230948.1"/>
    <property type="molecule type" value="Genomic_DNA"/>
</dbReference>
<accession>A0ABV0TH19</accession>
<gene>
    <name evidence="2" type="ORF">ILYODFUR_034440</name>
</gene>
<reference evidence="2 3" key="1">
    <citation type="submission" date="2021-06" db="EMBL/GenBank/DDBJ databases">
        <authorList>
            <person name="Palmer J.M."/>
        </authorList>
    </citation>
    <scope>NUCLEOTIDE SEQUENCE [LARGE SCALE GENOMIC DNA]</scope>
    <source>
        <strain evidence="3">if_2019</strain>
        <tissue evidence="2">Muscle</tissue>
    </source>
</reference>
<proteinExistence type="predicted"/>
<organism evidence="2 3">
    <name type="scientific">Ilyodon furcidens</name>
    <name type="common">goldbreast splitfin</name>
    <dbReference type="NCBI Taxonomy" id="33524"/>
    <lineage>
        <taxon>Eukaryota</taxon>
        <taxon>Metazoa</taxon>
        <taxon>Chordata</taxon>
        <taxon>Craniata</taxon>
        <taxon>Vertebrata</taxon>
        <taxon>Euteleostomi</taxon>
        <taxon>Actinopterygii</taxon>
        <taxon>Neopterygii</taxon>
        <taxon>Teleostei</taxon>
        <taxon>Neoteleostei</taxon>
        <taxon>Acanthomorphata</taxon>
        <taxon>Ovalentaria</taxon>
        <taxon>Atherinomorphae</taxon>
        <taxon>Cyprinodontiformes</taxon>
        <taxon>Goodeidae</taxon>
        <taxon>Ilyodon</taxon>
    </lineage>
</organism>
<feature type="region of interest" description="Disordered" evidence="1">
    <location>
        <begin position="1"/>
        <end position="87"/>
    </location>
</feature>
<dbReference type="Proteomes" id="UP001482620">
    <property type="component" value="Unassembled WGS sequence"/>
</dbReference>
<feature type="compositionally biased region" description="Polar residues" evidence="1">
    <location>
        <begin position="52"/>
        <end position="61"/>
    </location>
</feature>
<name>A0ABV0TH19_9TELE</name>